<organism evidence="11 12">
    <name type="scientific">Treponema putidum</name>
    <dbReference type="NCBI Taxonomy" id="221027"/>
    <lineage>
        <taxon>Bacteria</taxon>
        <taxon>Pseudomonadati</taxon>
        <taxon>Spirochaetota</taxon>
        <taxon>Spirochaetia</taxon>
        <taxon>Spirochaetales</taxon>
        <taxon>Treponemataceae</taxon>
        <taxon>Treponema</taxon>
    </lineage>
</organism>
<dbReference type="SUPFAM" id="SSF90123">
    <property type="entry name" value="ABC transporter transmembrane region"/>
    <property type="match status" value="1"/>
</dbReference>
<dbReference type="Gene3D" id="1.20.1560.10">
    <property type="entry name" value="ABC transporter type 1, transmembrane domain"/>
    <property type="match status" value="1"/>
</dbReference>
<keyword evidence="2 7" id="KW-0812">Transmembrane</keyword>
<feature type="transmembrane region" description="Helical" evidence="7">
    <location>
        <begin position="245"/>
        <end position="267"/>
    </location>
</feature>
<evidence type="ECO:0000256" key="4">
    <source>
        <dbReference type="ARBA" id="ARBA00022840"/>
    </source>
</evidence>
<dbReference type="Pfam" id="PF00005">
    <property type="entry name" value="ABC_tran"/>
    <property type="match status" value="1"/>
</dbReference>
<evidence type="ECO:0000313" key="10">
    <source>
        <dbReference type="EMBL" id="UTY27676.1"/>
    </source>
</evidence>
<dbReference type="SMART" id="SM00382">
    <property type="entry name" value="AAA"/>
    <property type="match status" value="1"/>
</dbReference>
<feature type="transmembrane region" description="Helical" evidence="7">
    <location>
        <begin position="54"/>
        <end position="82"/>
    </location>
</feature>
<dbReference type="Gene3D" id="3.40.50.300">
    <property type="entry name" value="P-loop containing nucleotide triphosphate hydrolases"/>
    <property type="match status" value="1"/>
</dbReference>
<sequence>MKNYTKKWSIKFMKPFFLSIFLIFLFSLLANYISTFEPFFTGKIIDALTKQNKALFFQFINFFIILQIIGFIFSLLISWFQFLLNRKIGTYCLSCLYLNFLYLPTKTYTDKNKGFLLNLFKQDLSVLISVYTLQVPSILNSIVIIFVITFRLLKIDCLLFVLTIIVSVIPIILAKIFGKKQAKITKIQYQQEDAYMEFLNESISGLQEIKNYSARKFFMKKFKHLIQNIYNIYKKITLVGMKSSTAAFASNFIINISFFIIVGLSVFDGKNTVGIITASLMYSQKFRTLVSSILSVYKQIIISKVSIKRLEDSFNARKYKMSIVFYKDKDNANKEIIIEDLSFTYSNGSKIFETLNINFSYPGLYLIKGDNGSGKTTLFNILAKDLTKTDGMHLTGSICFINLNKKIGFVTQKPFIFSATILENISFLQNINEQKLYQVLIQTKLDKVIKSLPHGLNTKLGKNILLSQGQMQRLALARCLIQNAEVILFDEIENAMDSETASSLFDILKDLKTKKLILMITHNEIYDEIATDIIKLSKIN</sequence>
<dbReference type="InterPro" id="IPR027417">
    <property type="entry name" value="P-loop_NTPase"/>
</dbReference>
<feature type="domain" description="ABC transmembrane type-1" evidence="9">
    <location>
        <begin position="21"/>
        <end position="300"/>
    </location>
</feature>
<keyword evidence="5 7" id="KW-1133">Transmembrane helix</keyword>
<evidence type="ECO:0000313" key="11">
    <source>
        <dbReference type="EMBL" id="UTY32592.1"/>
    </source>
</evidence>
<evidence type="ECO:0000313" key="13">
    <source>
        <dbReference type="Proteomes" id="UP001059401"/>
    </source>
</evidence>
<gene>
    <name evidence="11" type="ORF">E4N74_00095</name>
    <name evidence="10" type="ORF">E4N76_00745</name>
</gene>
<dbReference type="AlphaFoldDB" id="A0AAE9MSW5"/>
<feature type="domain" description="ABC transporter" evidence="8">
    <location>
        <begin position="336"/>
        <end position="538"/>
    </location>
</feature>
<dbReference type="RefSeq" id="WP_255805709.1">
    <property type="nucleotide sequence ID" value="NZ_CP038802.1"/>
</dbReference>
<evidence type="ECO:0000259" key="9">
    <source>
        <dbReference type="PROSITE" id="PS50929"/>
    </source>
</evidence>
<dbReference type="GO" id="GO:0005524">
    <property type="term" value="F:ATP binding"/>
    <property type="evidence" value="ECO:0007669"/>
    <property type="project" value="UniProtKB-KW"/>
</dbReference>
<name>A0AAE9MSW5_9SPIR</name>
<evidence type="ECO:0000256" key="5">
    <source>
        <dbReference type="ARBA" id="ARBA00022989"/>
    </source>
</evidence>
<dbReference type="PROSITE" id="PS00211">
    <property type="entry name" value="ABC_TRANSPORTER_1"/>
    <property type="match status" value="1"/>
</dbReference>
<dbReference type="GO" id="GO:0016887">
    <property type="term" value="F:ATP hydrolysis activity"/>
    <property type="evidence" value="ECO:0007669"/>
    <property type="project" value="InterPro"/>
</dbReference>
<keyword evidence="13" id="KW-1185">Reference proteome</keyword>
<keyword evidence="3" id="KW-0547">Nucleotide-binding</keyword>
<dbReference type="PANTHER" id="PTHR43394:SF1">
    <property type="entry name" value="ATP-BINDING CASSETTE SUB-FAMILY B MEMBER 10, MITOCHONDRIAL"/>
    <property type="match status" value="1"/>
</dbReference>
<dbReference type="GO" id="GO:0005886">
    <property type="term" value="C:plasma membrane"/>
    <property type="evidence" value="ECO:0007669"/>
    <property type="project" value="UniProtKB-SubCell"/>
</dbReference>
<feature type="transmembrane region" description="Helical" evidence="7">
    <location>
        <begin position="88"/>
        <end position="105"/>
    </location>
</feature>
<dbReference type="InterPro" id="IPR003593">
    <property type="entry name" value="AAA+_ATPase"/>
</dbReference>
<dbReference type="PROSITE" id="PS50929">
    <property type="entry name" value="ABC_TM1F"/>
    <property type="match status" value="1"/>
</dbReference>
<protein>
    <submittedName>
        <fullName evidence="11">ABC transporter ATP-binding protein</fullName>
    </submittedName>
</protein>
<evidence type="ECO:0000256" key="1">
    <source>
        <dbReference type="ARBA" id="ARBA00004651"/>
    </source>
</evidence>
<reference evidence="11" key="1">
    <citation type="submission" date="2019-04" db="EMBL/GenBank/DDBJ databases">
        <title>Whole genome sequencing of oral phylogroup 2 treponemes.</title>
        <authorList>
            <person name="Chan Y."/>
            <person name="Zeng H.H."/>
            <person name="Yu X.L."/>
            <person name="Leung W.K."/>
            <person name="Watt R.M."/>
        </authorList>
    </citation>
    <scope>NUCLEOTIDE SEQUENCE</scope>
    <source>
        <strain evidence="11">OMZ 835</strain>
        <strain evidence="10">OMZ 847</strain>
    </source>
</reference>
<dbReference type="GO" id="GO:0015421">
    <property type="term" value="F:ABC-type oligopeptide transporter activity"/>
    <property type="evidence" value="ECO:0007669"/>
    <property type="project" value="TreeGrafter"/>
</dbReference>
<dbReference type="InterPro" id="IPR039421">
    <property type="entry name" value="Type_1_exporter"/>
</dbReference>
<dbReference type="PROSITE" id="PS50893">
    <property type="entry name" value="ABC_TRANSPORTER_2"/>
    <property type="match status" value="1"/>
</dbReference>
<dbReference type="EMBL" id="CP038802">
    <property type="protein sequence ID" value="UTY27676.1"/>
    <property type="molecule type" value="Genomic_DNA"/>
</dbReference>
<dbReference type="EMBL" id="CP038804">
    <property type="protein sequence ID" value="UTY32592.1"/>
    <property type="molecule type" value="Genomic_DNA"/>
</dbReference>
<keyword evidence="6 7" id="KW-0472">Membrane</keyword>
<keyword evidence="4 11" id="KW-0067">ATP-binding</keyword>
<evidence type="ECO:0000256" key="2">
    <source>
        <dbReference type="ARBA" id="ARBA00022692"/>
    </source>
</evidence>
<dbReference type="Proteomes" id="UP001059401">
    <property type="component" value="Chromosome"/>
</dbReference>
<dbReference type="InterPro" id="IPR036640">
    <property type="entry name" value="ABC1_TM_sf"/>
</dbReference>
<feature type="transmembrane region" description="Helical" evidence="7">
    <location>
        <begin position="12"/>
        <end position="33"/>
    </location>
</feature>
<proteinExistence type="predicted"/>
<dbReference type="Pfam" id="PF00664">
    <property type="entry name" value="ABC_membrane"/>
    <property type="match status" value="1"/>
</dbReference>
<dbReference type="SUPFAM" id="SSF52540">
    <property type="entry name" value="P-loop containing nucleoside triphosphate hydrolases"/>
    <property type="match status" value="1"/>
</dbReference>
<evidence type="ECO:0000259" key="8">
    <source>
        <dbReference type="PROSITE" id="PS50893"/>
    </source>
</evidence>
<evidence type="ECO:0000256" key="3">
    <source>
        <dbReference type="ARBA" id="ARBA00022741"/>
    </source>
</evidence>
<evidence type="ECO:0000256" key="6">
    <source>
        <dbReference type="ARBA" id="ARBA00023136"/>
    </source>
</evidence>
<accession>A0AAE9MSW5</accession>
<dbReference type="InterPro" id="IPR003439">
    <property type="entry name" value="ABC_transporter-like_ATP-bd"/>
</dbReference>
<evidence type="ECO:0000313" key="12">
    <source>
        <dbReference type="Proteomes" id="UP001058682"/>
    </source>
</evidence>
<comment type="subcellular location">
    <subcellularLocation>
        <location evidence="1">Cell membrane</location>
        <topology evidence="1">Multi-pass membrane protein</topology>
    </subcellularLocation>
</comment>
<evidence type="ECO:0000256" key="7">
    <source>
        <dbReference type="SAM" id="Phobius"/>
    </source>
</evidence>
<feature type="transmembrane region" description="Helical" evidence="7">
    <location>
        <begin position="158"/>
        <end position="178"/>
    </location>
</feature>
<feature type="transmembrane region" description="Helical" evidence="7">
    <location>
        <begin position="126"/>
        <end position="152"/>
    </location>
</feature>
<dbReference type="PANTHER" id="PTHR43394">
    <property type="entry name" value="ATP-DEPENDENT PERMEASE MDL1, MITOCHONDRIAL"/>
    <property type="match status" value="1"/>
</dbReference>
<dbReference type="InterPro" id="IPR017871">
    <property type="entry name" value="ABC_transporter-like_CS"/>
</dbReference>
<dbReference type="Proteomes" id="UP001058682">
    <property type="component" value="Chromosome"/>
</dbReference>
<dbReference type="InterPro" id="IPR011527">
    <property type="entry name" value="ABC1_TM_dom"/>
</dbReference>